<sequence>MMFTIVISNKESHAHVPMIPELKSLALKNMSSWMDELNDVSTPRKVPPLSLPIQQTKDDDRTLLLAGTDTSSGTMEWAMSLLLNHPEILKKAQAEIDGSIGQERLLEESDLSKLPYLHCIISETLRMYPAGPLLVPHESSEECIVGSYTIPRGTMLLVNIWAIQNDPKIWVDPTEFRPARMERIEGGRDGFKLMPFGSGRRGCPGESLGMRMVGLALGSLIQCFEWERVGEEMGDMEEGTGLTLPKAKPLLAKCTPRSTMLDLLSHLR</sequence>
<evidence type="ECO:0000256" key="6">
    <source>
        <dbReference type="RuleBase" id="RU000461"/>
    </source>
</evidence>
<keyword evidence="6" id="KW-0503">Monooxygenase</keyword>
<reference evidence="7" key="1">
    <citation type="journal article" date="2023" name="Plant J.">
        <title>The genome of the king protea, Protea cynaroides.</title>
        <authorList>
            <person name="Chang J."/>
            <person name="Duong T.A."/>
            <person name="Schoeman C."/>
            <person name="Ma X."/>
            <person name="Roodt D."/>
            <person name="Barker N."/>
            <person name="Li Z."/>
            <person name="Van de Peer Y."/>
            <person name="Mizrachi E."/>
        </authorList>
    </citation>
    <scope>NUCLEOTIDE SEQUENCE</scope>
    <source>
        <tissue evidence="7">Young leaves</tissue>
    </source>
</reference>
<dbReference type="PROSITE" id="PS00086">
    <property type="entry name" value="CYTOCHROME_P450"/>
    <property type="match status" value="1"/>
</dbReference>
<dbReference type="PRINTS" id="PR00463">
    <property type="entry name" value="EP450I"/>
</dbReference>
<keyword evidence="2 5" id="KW-0479">Metal-binding</keyword>
<dbReference type="EMBL" id="JAMYWD010000007">
    <property type="protein sequence ID" value="KAJ4965862.1"/>
    <property type="molecule type" value="Genomic_DNA"/>
</dbReference>
<dbReference type="InterPro" id="IPR050651">
    <property type="entry name" value="Plant_Cytochrome_P450_Monoox"/>
</dbReference>
<evidence type="ECO:0000256" key="5">
    <source>
        <dbReference type="PIRSR" id="PIRSR602401-1"/>
    </source>
</evidence>
<gene>
    <name evidence="7" type="ORF">NE237_017711</name>
</gene>
<dbReference type="AlphaFoldDB" id="A0A9Q0QN99"/>
<evidence type="ECO:0000313" key="8">
    <source>
        <dbReference type="Proteomes" id="UP001141806"/>
    </source>
</evidence>
<evidence type="ECO:0000256" key="3">
    <source>
        <dbReference type="ARBA" id="ARBA00023002"/>
    </source>
</evidence>
<dbReference type="InterPro" id="IPR002401">
    <property type="entry name" value="Cyt_P450_E_grp-I"/>
</dbReference>
<keyword evidence="8" id="KW-1185">Reference proteome</keyword>
<dbReference type="PRINTS" id="PR00385">
    <property type="entry name" value="P450"/>
</dbReference>
<keyword evidence="1 5" id="KW-0349">Heme</keyword>
<evidence type="ECO:0000256" key="4">
    <source>
        <dbReference type="ARBA" id="ARBA00023004"/>
    </source>
</evidence>
<evidence type="ECO:0000313" key="7">
    <source>
        <dbReference type="EMBL" id="KAJ4965862.1"/>
    </source>
</evidence>
<feature type="binding site" description="axial binding residue" evidence="5">
    <location>
        <position position="203"/>
    </location>
    <ligand>
        <name>heme</name>
        <dbReference type="ChEBI" id="CHEBI:30413"/>
    </ligand>
    <ligandPart>
        <name>Fe</name>
        <dbReference type="ChEBI" id="CHEBI:18248"/>
    </ligandPart>
</feature>
<keyword evidence="3 6" id="KW-0560">Oxidoreductase</keyword>
<organism evidence="7 8">
    <name type="scientific">Protea cynaroides</name>
    <dbReference type="NCBI Taxonomy" id="273540"/>
    <lineage>
        <taxon>Eukaryota</taxon>
        <taxon>Viridiplantae</taxon>
        <taxon>Streptophyta</taxon>
        <taxon>Embryophyta</taxon>
        <taxon>Tracheophyta</taxon>
        <taxon>Spermatophyta</taxon>
        <taxon>Magnoliopsida</taxon>
        <taxon>Proteales</taxon>
        <taxon>Proteaceae</taxon>
        <taxon>Protea</taxon>
    </lineage>
</organism>
<comment type="caution">
    <text evidence="7">The sequence shown here is derived from an EMBL/GenBank/DDBJ whole genome shotgun (WGS) entry which is preliminary data.</text>
</comment>
<dbReference type="InterPro" id="IPR036396">
    <property type="entry name" value="Cyt_P450_sf"/>
</dbReference>
<dbReference type="GO" id="GO:0005506">
    <property type="term" value="F:iron ion binding"/>
    <property type="evidence" value="ECO:0007669"/>
    <property type="project" value="InterPro"/>
</dbReference>
<dbReference type="PANTHER" id="PTHR47947">
    <property type="entry name" value="CYTOCHROME P450 82C3-RELATED"/>
    <property type="match status" value="1"/>
</dbReference>
<comment type="cofactor">
    <cofactor evidence="5">
        <name>heme</name>
        <dbReference type="ChEBI" id="CHEBI:30413"/>
    </cofactor>
</comment>
<dbReference type="InterPro" id="IPR017972">
    <property type="entry name" value="Cyt_P450_CS"/>
</dbReference>
<evidence type="ECO:0000256" key="2">
    <source>
        <dbReference type="ARBA" id="ARBA00022723"/>
    </source>
</evidence>
<dbReference type="Pfam" id="PF00067">
    <property type="entry name" value="p450"/>
    <property type="match status" value="1"/>
</dbReference>
<name>A0A9Q0QN99_9MAGN</name>
<dbReference type="GO" id="GO:0020037">
    <property type="term" value="F:heme binding"/>
    <property type="evidence" value="ECO:0007669"/>
    <property type="project" value="InterPro"/>
</dbReference>
<proteinExistence type="inferred from homology"/>
<protein>
    <recommendedName>
        <fullName evidence="9">Cytochrome P450</fullName>
    </recommendedName>
</protein>
<dbReference type="Gene3D" id="1.10.630.10">
    <property type="entry name" value="Cytochrome P450"/>
    <property type="match status" value="1"/>
</dbReference>
<dbReference type="Proteomes" id="UP001141806">
    <property type="component" value="Unassembled WGS sequence"/>
</dbReference>
<comment type="similarity">
    <text evidence="6">Belongs to the cytochrome P450 family.</text>
</comment>
<dbReference type="PANTHER" id="PTHR47947:SF24">
    <property type="entry name" value="ISOFLAVONE 2'-HYDROXYLASE-LIKE"/>
    <property type="match status" value="1"/>
</dbReference>
<keyword evidence="4 5" id="KW-0408">Iron</keyword>
<dbReference type="GO" id="GO:0016705">
    <property type="term" value="F:oxidoreductase activity, acting on paired donors, with incorporation or reduction of molecular oxygen"/>
    <property type="evidence" value="ECO:0007669"/>
    <property type="project" value="InterPro"/>
</dbReference>
<accession>A0A9Q0QN99</accession>
<evidence type="ECO:0000256" key="1">
    <source>
        <dbReference type="ARBA" id="ARBA00022617"/>
    </source>
</evidence>
<dbReference type="OrthoDB" id="2789670at2759"/>
<evidence type="ECO:0008006" key="9">
    <source>
        <dbReference type="Google" id="ProtNLM"/>
    </source>
</evidence>
<dbReference type="InterPro" id="IPR001128">
    <property type="entry name" value="Cyt_P450"/>
</dbReference>
<dbReference type="SUPFAM" id="SSF48264">
    <property type="entry name" value="Cytochrome P450"/>
    <property type="match status" value="1"/>
</dbReference>
<dbReference type="GO" id="GO:0004497">
    <property type="term" value="F:monooxygenase activity"/>
    <property type="evidence" value="ECO:0007669"/>
    <property type="project" value="UniProtKB-KW"/>
</dbReference>